<dbReference type="AlphaFoldDB" id="A0A852ZB20"/>
<feature type="compositionally biased region" description="Polar residues" evidence="1">
    <location>
        <begin position="67"/>
        <end position="83"/>
    </location>
</feature>
<dbReference type="Proteomes" id="UP000548304">
    <property type="component" value="Unassembled WGS sequence"/>
</dbReference>
<feature type="compositionally biased region" description="Polar residues" evidence="1">
    <location>
        <begin position="217"/>
        <end position="226"/>
    </location>
</feature>
<dbReference type="SUPFAM" id="SSF54001">
    <property type="entry name" value="Cysteine proteinases"/>
    <property type="match status" value="1"/>
</dbReference>
<proteinExistence type="predicted"/>
<evidence type="ECO:0000256" key="1">
    <source>
        <dbReference type="SAM" id="MobiDB-lite"/>
    </source>
</evidence>
<dbReference type="EMBL" id="JACBYW010000004">
    <property type="protein sequence ID" value="NYH79263.1"/>
    <property type="molecule type" value="Genomic_DNA"/>
</dbReference>
<keyword evidence="3" id="KW-1185">Reference proteome</keyword>
<feature type="region of interest" description="Disordered" evidence="1">
    <location>
        <begin position="66"/>
        <end position="87"/>
    </location>
</feature>
<feature type="region of interest" description="Disordered" evidence="1">
    <location>
        <begin position="205"/>
        <end position="228"/>
    </location>
</feature>
<dbReference type="InterPro" id="IPR038765">
    <property type="entry name" value="Papain-like_cys_pep_sf"/>
</dbReference>
<feature type="region of interest" description="Disordered" evidence="1">
    <location>
        <begin position="120"/>
        <end position="155"/>
    </location>
</feature>
<dbReference type="Gene3D" id="3.90.1720.10">
    <property type="entry name" value="endopeptidase domain like (from Nostoc punctiforme)"/>
    <property type="match status" value="1"/>
</dbReference>
<name>A0A852ZB20_9ACTN</name>
<organism evidence="2 3">
    <name type="scientific">Actinopolyspora biskrensis</name>
    <dbReference type="NCBI Taxonomy" id="1470178"/>
    <lineage>
        <taxon>Bacteria</taxon>
        <taxon>Bacillati</taxon>
        <taxon>Actinomycetota</taxon>
        <taxon>Actinomycetes</taxon>
        <taxon>Actinopolysporales</taxon>
        <taxon>Actinopolysporaceae</taxon>
        <taxon>Actinopolyspora</taxon>
    </lineage>
</organism>
<evidence type="ECO:0000313" key="2">
    <source>
        <dbReference type="EMBL" id="NYH79263.1"/>
    </source>
</evidence>
<comment type="caution">
    <text evidence="2">The sequence shown here is derived from an EMBL/GenBank/DDBJ whole genome shotgun (WGS) entry which is preliminary data.</text>
</comment>
<protein>
    <submittedName>
        <fullName evidence="2">Uncharacterized protein YycO</fullName>
    </submittedName>
</protein>
<gene>
    <name evidence="2" type="ORF">FHR84_002597</name>
</gene>
<sequence>MHSTPTKVTKKLVAYVMLRIAVRYIKEDNLYWIIGMTERMAFKSTLSVLAAGALLLGGANVAGAAPTNHQNSGEEASSATNGESAEKDTIERLVELNPGTSAEEMRSAARNYAESNGISAKEAAKDALDEAEASVEDANSPELMSSPGESGSRTLGYGRNKGDVFYAPATTWGFNHGHNGIYYTTATIVEAPGGDDLSRANSAWNYSTDPGTKKQKVATTQSNRNSAADRAYNSYRHKDYRSNFAFNKYTDSANMNCSQLVWAAYKSTSGIDIDSNGGPGVYPGNIRDDVFTVTYQTL</sequence>
<reference evidence="2 3" key="1">
    <citation type="submission" date="2020-07" db="EMBL/GenBank/DDBJ databases">
        <title>Genomic Encyclopedia of Type Strains, Phase III (KMG-III): the genomes of soil and plant-associated and newly described type strains.</title>
        <authorList>
            <person name="Whitman W."/>
        </authorList>
    </citation>
    <scope>NUCLEOTIDE SEQUENCE [LARGE SCALE GENOMIC DNA]</scope>
    <source>
        <strain evidence="2 3">CECT 8576</strain>
    </source>
</reference>
<dbReference type="RefSeq" id="WP_179535678.1">
    <property type="nucleotide sequence ID" value="NZ_JACBYW010000004.1"/>
</dbReference>
<accession>A0A852ZB20</accession>
<evidence type="ECO:0000313" key="3">
    <source>
        <dbReference type="Proteomes" id="UP000548304"/>
    </source>
</evidence>